<feature type="region of interest" description="Disordered" evidence="1">
    <location>
        <begin position="163"/>
        <end position="192"/>
    </location>
</feature>
<sequence>MARKTETWCIIFFSSVYACEVVENEVAECFNGMIKEIRKKPLLIMLEEIRILLMKRFFSSRSRGSKMEGLWIVVPSGGDVFEVNGYKVDLASHTCTYNLWMLLGIPCVHRQAAINYVHKDPSQFLSSWFHKDKYVAIYSQNVQPVGGSNLWLMTEFIKPLPPPVRRMPRRPKVKRVKHASKSQDAKYPSQRLKVPRTMRCGKCQQLGHNKISCTNNEVNKLPAPKRKIGRSRKDGGDRPIFDQFPLVGPAIPRRDVAPPSVSDSGNQVGGPAVSPMKRTKMMARRGRKTKVSRSRNKTPKKTPNGKKHKSQAKKDVSLTCDEDFDDLFTHSPNGKQPMSEAKKDVQELENENEVKMNERLTLKESLLSGYTHDDAVVSMKEVCGEVEEKEIEEREVEEEEVEEG</sequence>
<evidence type="ECO:0000256" key="1">
    <source>
        <dbReference type="SAM" id="MobiDB-lite"/>
    </source>
</evidence>
<feature type="region of interest" description="Disordered" evidence="1">
    <location>
        <begin position="222"/>
        <end position="315"/>
    </location>
</feature>
<dbReference type="PROSITE" id="PS51257">
    <property type="entry name" value="PROKAR_LIPOPROTEIN"/>
    <property type="match status" value="1"/>
</dbReference>
<dbReference type="Proteomes" id="UP001177003">
    <property type="component" value="Chromosome 1"/>
</dbReference>
<evidence type="ECO:0000313" key="3">
    <source>
        <dbReference type="EMBL" id="CAI9267434.1"/>
    </source>
</evidence>
<dbReference type="PANTHER" id="PTHR31973:SF187">
    <property type="entry name" value="MUTATOR TRANSPOSASE MUDRA PROTEIN"/>
    <property type="match status" value="1"/>
</dbReference>
<feature type="region of interest" description="Disordered" evidence="1">
    <location>
        <begin position="385"/>
        <end position="404"/>
    </location>
</feature>
<feature type="compositionally biased region" description="Basic residues" evidence="1">
    <location>
        <begin position="277"/>
        <end position="311"/>
    </location>
</feature>
<keyword evidence="4" id="KW-1185">Reference proteome</keyword>
<organism evidence="3 4">
    <name type="scientific">Lactuca saligna</name>
    <name type="common">Willowleaf lettuce</name>
    <dbReference type="NCBI Taxonomy" id="75948"/>
    <lineage>
        <taxon>Eukaryota</taxon>
        <taxon>Viridiplantae</taxon>
        <taxon>Streptophyta</taxon>
        <taxon>Embryophyta</taxon>
        <taxon>Tracheophyta</taxon>
        <taxon>Spermatophyta</taxon>
        <taxon>Magnoliopsida</taxon>
        <taxon>eudicotyledons</taxon>
        <taxon>Gunneridae</taxon>
        <taxon>Pentapetalae</taxon>
        <taxon>asterids</taxon>
        <taxon>campanulids</taxon>
        <taxon>Asterales</taxon>
        <taxon>Asteraceae</taxon>
        <taxon>Cichorioideae</taxon>
        <taxon>Cichorieae</taxon>
        <taxon>Lactucinae</taxon>
        <taxon>Lactuca</taxon>
    </lineage>
</organism>
<evidence type="ECO:0000256" key="2">
    <source>
        <dbReference type="SAM" id="SignalP"/>
    </source>
</evidence>
<evidence type="ECO:0008006" key="5">
    <source>
        <dbReference type="Google" id="ProtNLM"/>
    </source>
</evidence>
<protein>
    <recommendedName>
        <fullName evidence="5">SWIM-type domain-containing protein</fullName>
    </recommendedName>
</protein>
<reference evidence="3" key="1">
    <citation type="submission" date="2023-04" db="EMBL/GenBank/DDBJ databases">
        <authorList>
            <person name="Vijverberg K."/>
            <person name="Xiong W."/>
            <person name="Schranz E."/>
        </authorList>
    </citation>
    <scope>NUCLEOTIDE SEQUENCE</scope>
</reference>
<dbReference type="PANTHER" id="PTHR31973">
    <property type="entry name" value="POLYPROTEIN, PUTATIVE-RELATED"/>
    <property type="match status" value="1"/>
</dbReference>
<name>A0AA35Y4Z2_LACSI</name>
<gene>
    <name evidence="3" type="ORF">LSALG_LOCUS7917</name>
</gene>
<dbReference type="EMBL" id="OX465077">
    <property type="protein sequence ID" value="CAI9267434.1"/>
    <property type="molecule type" value="Genomic_DNA"/>
</dbReference>
<proteinExistence type="predicted"/>
<dbReference type="AlphaFoldDB" id="A0AA35Y4Z2"/>
<accession>A0AA35Y4Z2</accession>
<keyword evidence="2" id="KW-0732">Signal</keyword>
<feature type="compositionally biased region" description="Basic residues" evidence="1">
    <location>
        <begin position="166"/>
        <end position="180"/>
    </location>
</feature>
<feature type="signal peptide" evidence="2">
    <location>
        <begin position="1"/>
        <end position="18"/>
    </location>
</feature>
<evidence type="ECO:0000313" key="4">
    <source>
        <dbReference type="Proteomes" id="UP001177003"/>
    </source>
</evidence>
<feature type="compositionally biased region" description="Basic and acidic residues" evidence="1">
    <location>
        <begin position="231"/>
        <end position="240"/>
    </location>
</feature>
<feature type="chain" id="PRO_5041229574" description="SWIM-type domain-containing protein" evidence="2">
    <location>
        <begin position="19"/>
        <end position="404"/>
    </location>
</feature>